<evidence type="ECO:0000256" key="7">
    <source>
        <dbReference type="SAM" id="Phobius"/>
    </source>
</evidence>
<name>A0ABW8I8V6_9BACI</name>
<comment type="caution">
    <text evidence="10">The sequence shown here is derived from an EMBL/GenBank/DDBJ whole genome shotgun (WGS) entry which is preliminary data.</text>
</comment>
<dbReference type="PROSITE" id="PS51257">
    <property type="entry name" value="PROKAR_LIPOPROTEIN"/>
    <property type="match status" value="1"/>
</dbReference>
<dbReference type="Gene3D" id="6.10.340.10">
    <property type="match status" value="1"/>
</dbReference>
<accession>A0ABW8I8V6</accession>
<dbReference type="PANTHER" id="PTHR32089">
    <property type="entry name" value="METHYL-ACCEPTING CHEMOTAXIS PROTEIN MCPB"/>
    <property type="match status" value="1"/>
</dbReference>
<organism evidence="10 11">
    <name type="scientific">Bacillus lumedeiriae</name>
    <dbReference type="NCBI Taxonomy" id="3058829"/>
    <lineage>
        <taxon>Bacteria</taxon>
        <taxon>Bacillati</taxon>
        <taxon>Bacillota</taxon>
        <taxon>Bacilli</taxon>
        <taxon>Bacillales</taxon>
        <taxon>Bacillaceae</taxon>
        <taxon>Bacillus</taxon>
    </lineage>
</organism>
<sequence>MKKSIRLKMVFIFSVIVLLSCLVISYLSYMSSVHLVEDSLSDVTGSIAEQAAKTIDADRYQKEITLDNGENGYYKELRTELNDIREKTGLTYLFTMSREKTEQGYDYFYMVDGMPEGAEDASQLGDKEDVSTYPNIVKAFETGEIQVEVSNTEEYGALVTTYVPLKSDSGEVIGIVGADLDAAQVFVAMDVYQKKIIKWTIFILLGSIIVVYLFTHYLVKPLKDLTDQVSKADSGDLSIVLESNRTDEIGTLTAAIQQMMNDLKGVIQGINVNSVELVNASNKLLDSTNEVKEGNYQVAVTMNELSNGADEQASFASEVSQTMKDFTRQIQETSSQGAELNHSSHKVIELTHTGDTLMNESEKQMDAIHQGMLESIEKVKRLDVQSKEISKLVQVIQQIADQTNLLALNAAIEAARAGEQGKGFAVVAEEVRKLAEQVSGSIGNIIEIVEGVQHESNETVNTLQHGYAQVAEGAQKIKTTRETFNEINHSILNMQKQIQNISGNVNTIFKQSEEINHSLESVASIAEESSAGIEQTSASIQQSTSVMDEIVASSESVASLAEELNRSVDHFKLS</sequence>
<dbReference type="Pfam" id="PF00672">
    <property type="entry name" value="HAMP"/>
    <property type="match status" value="1"/>
</dbReference>
<dbReference type="InterPro" id="IPR029151">
    <property type="entry name" value="Sensor-like_sf"/>
</dbReference>
<dbReference type="Pfam" id="PF00015">
    <property type="entry name" value="MCPsignal"/>
    <property type="match status" value="1"/>
</dbReference>
<dbReference type="InterPro" id="IPR003660">
    <property type="entry name" value="HAMP_dom"/>
</dbReference>
<evidence type="ECO:0000313" key="11">
    <source>
        <dbReference type="Proteomes" id="UP001619911"/>
    </source>
</evidence>
<evidence type="ECO:0000256" key="5">
    <source>
        <dbReference type="ARBA" id="ARBA00029447"/>
    </source>
</evidence>
<proteinExistence type="inferred from homology"/>
<feature type="domain" description="Methyl-accepting transducer" evidence="8">
    <location>
        <begin position="287"/>
        <end position="537"/>
    </location>
</feature>
<dbReference type="EMBL" id="JAUIYO010000006">
    <property type="protein sequence ID" value="MFK2825932.1"/>
    <property type="molecule type" value="Genomic_DNA"/>
</dbReference>
<feature type="transmembrane region" description="Helical" evidence="7">
    <location>
        <begin position="7"/>
        <end position="29"/>
    </location>
</feature>
<dbReference type="PROSITE" id="PS50111">
    <property type="entry name" value="CHEMOTAXIS_TRANSDUC_2"/>
    <property type="match status" value="1"/>
</dbReference>
<keyword evidence="11" id="KW-1185">Reference proteome</keyword>
<comment type="subcellular location">
    <subcellularLocation>
        <location evidence="1">Cell membrane</location>
    </subcellularLocation>
</comment>
<keyword evidence="2" id="KW-1003">Cell membrane</keyword>
<dbReference type="PANTHER" id="PTHR32089:SF112">
    <property type="entry name" value="LYSOZYME-LIKE PROTEIN-RELATED"/>
    <property type="match status" value="1"/>
</dbReference>
<dbReference type="SUPFAM" id="SSF58104">
    <property type="entry name" value="Methyl-accepting chemotaxis protein (MCP) signaling domain"/>
    <property type="match status" value="1"/>
</dbReference>
<evidence type="ECO:0000259" key="9">
    <source>
        <dbReference type="PROSITE" id="PS50885"/>
    </source>
</evidence>
<keyword evidence="7" id="KW-1133">Transmembrane helix</keyword>
<dbReference type="SMART" id="SM00304">
    <property type="entry name" value="HAMP"/>
    <property type="match status" value="1"/>
</dbReference>
<dbReference type="CDD" id="cd11386">
    <property type="entry name" value="MCP_signal"/>
    <property type="match status" value="1"/>
</dbReference>
<dbReference type="PROSITE" id="PS50885">
    <property type="entry name" value="HAMP"/>
    <property type="match status" value="1"/>
</dbReference>
<keyword evidence="7" id="KW-0812">Transmembrane</keyword>
<evidence type="ECO:0000259" key="8">
    <source>
        <dbReference type="PROSITE" id="PS50111"/>
    </source>
</evidence>
<keyword evidence="4 6" id="KW-0807">Transducer</keyword>
<feature type="domain" description="HAMP" evidence="9">
    <location>
        <begin position="216"/>
        <end position="268"/>
    </location>
</feature>
<protein>
    <submittedName>
        <fullName evidence="10">HAMP domain-containing methyl-accepting chemotaxis protein</fullName>
    </submittedName>
</protein>
<dbReference type="SMART" id="SM00283">
    <property type="entry name" value="MA"/>
    <property type="match status" value="1"/>
</dbReference>
<reference evidence="10 11" key="1">
    <citation type="submission" date="2023-07" db="EMBL/GenBank/DDBJ databases">
        <title>Bacillus lucianemedeirus sp. nov, a new species isolated from an immunobiological production facility.</title>
        <authorList>
            <person name="Costa L.V."/>
            <person name="Miranda R.V.S.L."/>
            <person name="Brandao M.L.L."/>
            <person name="Reis C.M.F."/>
            <person name="Frazao A.M."/>
            <person name="Cruz F.V."/>
            <person name="Baio P.V.P."/>
            <person name="Veras J.F.C."/>
            <person name="Ramos J.N."/>
            <person name="Vieira V."/>
        </authorList>
    </citation>
    <scope>NUCLEOTIDE SEQUENCE [LARGE SCALE GENOMIC DNA]</scope>
    <source>
        <strain evidence="10 11">B190/17</strain>
    </source>
</reference>
<evidence type="ECO:0000256" key="3">
    <source>
        <dbReference type="ARBA" id="ARBA00023136"/>
    </source>
</evidence>
<evidence type="ECO:0000256" key="1">
    <source>
        <dbReference type="ARBA" id="ARBA00004236"/>
    </source>
</evidence>
<evidence type="ECO:0000256" key="6">
    <source>
        <dbReference type="PROSITE-ProRule" id="PRU00284"/>
    </source>
</evidence>
<keyword evidence="3 7" id="KW-0472">Membrane</keyword>
<dbReference type="Gene3D" id="1.10.287.950">
    <property type="entry name" value="Methyl-accepting chemotaxis protein"/>
    <property type="match status" value="1"/>
</dbReference>
<comment type="similarity">
    <text evidence="5">Belongs to the methyl-accepting chemotaxis (MCP) protein family.</text>
</comment>
<dbReference type="SUPFAM" id="SSF103190">
    <property type="entry name" value="Sensory domain-like"/>
    <property type="match status" value="1"/>
</dbReference>
<dbReference type="InterPro" id="IPR004089">
    <property type="entry name" value="MCPsignal_dom"/>
</dbReference>
<evidence type="ECO:0000256" key="4">
    <source>
        <dbReference type="ARBA" id="ARBA00023224"/>
    </source>
</evidence>
<gene>
    <name evidence="10" type="ORF">QYG89_09685</name>
</gene>
<feature type="transmembrane region" description="Helical" evidence="7">
    <location>
        <begin position="199"/>
        <end position="219"/>
    </location>
</feature>
<dbReference type="CDD" id="cd06225">
    <property type="entry name" value="HAMP"/>
    <property type="match status" value="1"/>
</dbReference>
<dbReference type="Proteomes" id="UP001619911">
    <property type="component" value="Unassembled WGS sequence"/>
</dbReference>
<evidence type="ECO:0000256" key="2">
    <source>
        <dbReference type="ARBA" id="ARBA00022475"/>
    </source>
</evidence>
<evidence type="ECO:0000313" key="10">
    <source>
        <dbReference type="EMBL" id="MFK2825932.1"/>
    </source>
</evidence>